<organism evidence="1 2">
    <name type="scientific">Citricoccus parietis</name>
    <dbReference type="NCBI Taxonomy" id="592307"/>
    <lineage>
        <taxon>Bacteria</taxon>
        <taxon>Bacillati</taxon>
        <taxon>Actinomycetota</taxon>
        <taxon>Actinomycetes</taxon>
        <taxon>Micrococcales</taxon>
        <taxon>Micrococcaceae</taxon>
        <taxon>Citricoccus</taxon>
    </lineage>
</organism>
<evidence type="ECO:0000313" key="1">
    <source>
        <dbReference type="EMBL" id="MFB9071666.1"/>
    </source>
</evidence>
<evidence type="ECO:0000313" key="2">
    <source>
        <dbReference type="Proteomes" id="UP001589575"/>
    </source>
</evidence>
<sequence>MKLRNFAGTVTKVPQGRDSQARGRAGADLCFRRTRRTAIWHV</sequence>
<dbReference type="Proteomes" id="UP001589575">
    <property type="component" value="Unassembled WGS sequence"/>
</dbReference>
<proteinExistence type="predicted"/>
<dbReference type="EMBL" id="JBHMFI010000001">
    <property type="protein sequence ID" value="MFB9071666.1"/>
    <property type="molecule type" value="Genomic_DNA"/>
</dbReference>
<gene>
    <name evidence="1" type="ORF">ACFFX0_10820</name>
</gene>
<name>A0ABV5FYA1_9MICC</name>
<reference evidence="1 2" key="1">
    <citation type="submission" date="2024-09" db="EMBL/GenBank/DDBJ databases">
        <authorList>
            <person name="Sun Q."/>
            <person name="Mori K."/>
        </authorList>
    </citation>
    <scope>NUCLEOTIDE SEQUENCE [LARGE SCALE GENOMIC DNA]</scope>
    <source>
        <strain evidence="1 2">CCM 7609</strain>
    </source>
</reference>
<keyword evidence="2" id="KW-1185">Reference proteome</keyword>
<accession>A0ABV5FYA1</accession>
<comment type="caution">
    <text evidence="1">The sequence shown here is derived from an EMBL/GenBank/DDBJ whole genome shotgun (WGS) entry which is preliminary data.</text>
</comment>
<protein>
    <submittedName>
        <fullName evidence="1">Uncharacterized protein</fullName>
    </submittedName>
</protein>